<protein>
    <submittedName>
        <fullName evidence="1">Uncharacterized protein</fullName>
    </submittedName>
</protein>
<evidence type="ECO:0000313" key="1">
    <source>
        <dbReference type="EMBL" id="SBP72004.1"/>
    </source>
</evidence>
<proteinExistence type="predicted"/>
<dbReference type="AlphaFoldDB" id="A0A1A8BXN8"/>
<reference evidence="1" key="1">
    <citation type="submission" date="2016-05" db="EMBL/GenBank/DDBJ databases">
        <authorList>
            <person name="Lavstsen T."/>
            <person name="Jespersen J.S."/>
        </authorList>
    </citation>
    <scope>NUCLEOTIDE SEQUENCE</scope>
    <source>
        <tissue evidence="1">Brain</tissue>
    </source>
</reference>
<sequence>MWSETRWESKVKSVEPMRYQGAAVREALIEVRDKTKDPAIKTEAQSLSEEVGSYRFSICTVVWYDILSAIQHVSKLMQSPNMRVDLAVSLEED</sequence>
<gene>
    <name evidence="1" type="primary">Nfu_g_1_025669</name>
</gene>
<dbReference type="EMBL" id="HADZ01008063">
    <property type="protein sequence ID" value="SBP72004.1"/>
    <property type="molecule type" value="Transcribed_RNA"/>
</dbReference>
<reference evidence="1" key="2">
    <citation type="submission" date="2016-06" db="EMBL/GenBank/DDBJ databases">
        <title>The genome of a short-lived fish provides insights into sex chromosome evolution and the genetic control of aging.</title>
        <authorList>
            <person name="Reichwald K."/>
            <person name="Felder M."/>
            <person name="Petzold A."/>
            <person name="Koch P."/>
            <person name="Groth M."/>
            <person name="Platzer M."/>
        </authorList>
    </citation>
    <scope>NUCLEOTIDE SEQUENCE</scope>
    <source>
        <tissue evidence="1">Brain</tissue>
    </source>
</reference>
<organism evidence="1">
    <name type="scientific">Nothobranchius kadleci</name>
    <name type="common">African annual killifish</name>
    <dbReference type="NCBI Taxonomy" id="1051664"/>
    <lineage>
        <taxon>Eukaryota</taxon>
        <taxon>Metazoa</taxon>
        <taxon>Chordata</taxon>
        <taxon>Craniata</taxon>
        <taxon>Vertebrata</taxon>
        <taxon>Euteleostomi</taxon>
        <taxon>Actinopterygii</taxon>
        <taxon>Neopterygii</taxon>
        <taxon>Teleostei</taxon>
        <taxon>Neoteleostei</taxon>
        <taxon>Acanthomorphata</taxon>
        <taxon>Ovalentaria</taxon>
        <taxon>Atherinomorphae</taxon>
        <taxon>Cyprinodontiformes</taxon>
        <taxon>Nothobranchiidae</taxon>
        <taxon>Nothobranchius</taxon>
    </lineage>
</organism>
<accession>A0A1A8BXN8</accession>
<name>A0A1A8BXN8_NOTKA</name>